<reference evidence="2 3" key="1">
    <citation type="submission" date="2009-01" db="EMBL/GenBank/DDBJ databases">
        <authorList>
            <person name="Fulton L."/>
            <person name="Clifton S."/>
            <person name="Chinwalla A.T."/>
            <person name="Mitreva M."/>
            <person name="Sodergren E."/>
            <person name="Weinstock G."/>
            <person name="Clifton S."/>
            <person name="Dooling D.J."/>
            <person name="Fulton B."/>
            <person name="Minx P."/>
            <person name="Pepin K.H."/>
            <person name="Johnson M."/>
            <person name="Bhonagiri V."/>
            <person name="Nash W.E."/>
            <person name="Mardis E.R."/>
            <person name="Wilson R.K."/>
        </authorList>
    </citation>
    <scope>NUCLEOTIDE SEQUENCE [LARGE SCALE GENOMIC DNA]</scope>
    <source>
        <strain evidence="2 3">ATCC 23834</strain>
    </source>
</reference>
<gene>
    <name evidence="2" type="ORF">EIKCOROL_01478</name>
</gene>
<dbReference type="EMBL" id="ACEA01000026">
    <property type="protein sequence ID" value="EEG23824.1"/>
    <property type="molecule type" value="Genomic_DNA"/>
</dbReference>
<accession>C0DVT7</accession>
<feature type="transmembrane region" description="Helical" evidence="1">
    <location>
        <begin position="12"/>
        <end position="32"/>
    </location>
</feature>
<proteinExistence type="predicted"/>
<dbReference type="AlphaFoldDB" id="C0DVT7"/>
<evidence type="ECO:0000256" key="1">
    <source>
        <dbReference type="SAM" id="Phobius"/>
    </source>
</evidence>
<keyword evidence="1" id="KW-0472">Membrane</keyword>
<dbReference type="HOGENOM" id="CLU_3308904_0_0_4"/>
<comment type="caution">
    <text evidence="2">The sequence shown here is derived from an EMBL/GenBank/DDBJ whole genome shotgun (WGS) entry which is preliminary data.</text>
</comment>
<sequence length="39" mass="4211">MVGSERCSRGKLLELEQLFLSAILACLAVLLADEMSKAT</sequence>
<protein>
    <submittedName>
        <fullName evidence="2">Uncharacterized protein</fullName>
    </submittedName>
</protein>
<keyword evidence="1" id="KW-0812">Transmembrane</keyword>
<evidence type="ECO:0000313" key="2">
    <source>
        <dbReference type="EMBL" id="EEG23824.1"/>
    </source>
</evidence>
<evidence type="ECO:0000313" key="3">
    <source>
        <dbReference type="Proteomes" id="UP000005837"/>
    </source>
</evidence>
<dbReference type="Proteomes" id="UP000005837">
    <property type="component" value="Unassembled WGS sequence"/>
</dbReference>
<organism evidence="2 3">
    <name type="scientific">Eikenella corrodens ATCC 23834</name>
    <dbReference type="NCBI Taxonomy" id="546274"/>
    <lineage>
        <taxon>Bacteria</taxon>
        <taxon>Pseudomonadati</taxon>
        <taxon>Pseudomonadota</taxon>
        <taxon>Betaproteobacteria</taxon>
        <taxon>Neisseriales</taxon>
        <taxon>Neisseriaceae</taxon>
        <taxon>Eikenella</taxon>
    </lineage>
</organism>
<name>C0DVT7_EIKCO</name>
<keyword evidence="1" id="KW-1133">Transmembrane helix</keyword>